<organism evidence="1 2">
    <name type="scientific">Saccharicrinis carchari</name>
    <dbReference type="NCBI Taxonomy" id="1168039"/>
    <lineage>
        <taxon>Bacteria</taxon>
        <taxon>Pseudomonadati</taxon>
        <taxon>Bacteroidota</taxon>
        <taxon>Bacteroidia</taxon>
        <taxon>Marinilabiliales</taxon>
        <taxon>Marinilabiliaceae</taxon>
        <taxon>Saccharicrinis</taxon>
    </lineage>
</organism>
<dbReference type="RefSeq" id="WP_142532527.1">
    <property type="nucleotide sequence ID" value="NZ_FXTB01000002.1"/>
</dbReference>
<evidence type="ECO:0000313" key="1">
    <source>
        <dbReference type="EMBL" id="SMO52253.1"/>
    </source>
</evidence>
<dbReference type="InterPro" id="IPR025345">
    <property type="entry name" value="DUF4249"/>
</dbReference>
<gene>
    <name evidence="1" type="ORF">SAMN06265379_102223</name>
</gene>
<proteinExistence type="predicted"/>
<sequence length="260" mass="30069">MKRIIYLSILLAILLPACVENRELSFNGLHTEPGYFIECYLIPGDIYRLSATKLQPLYEDYILDYSLELKVKIDTLLLEHGLYKQEHTQYLYNYTHPYHFMPAQNALIELMLITLENDTVLASTTVPAKVNILNPRKDNNEISFDFTLSPQSIHNYYMLNISLQQADTVYRKNRFLDYGHLNTKDTVTFSYDISHYGDSEKISVVLRRITKANYDYQISLQNAKDANRDNLVLPSPLAGNLKNATGIFTCFTCDSVVWRN</sequence>
<reference evidence="1 2" key="1">
    <citation type="submission" date="2017-05" db="EMBL/GenBank/DDBJ databases">
        <authorList>
            <person name="Varghese N."/>
            <person name="Submissions S."/>
        </authorList>
    </citation>
    <scope>NUCLEOTIDE SEQUENCE [LARGE SCALE GENOMIC DNA]</scope>
    <source>
        <strain evidence="1 2">DSM 27040</strain>
    </source>
</reference>
<dbReference type="Pfam" id="PF14054">
    <property type="entry name" value="DUF4249"/>
    <property type="match status" value="1"/>
</dbReference>
<evidence type="ECO:0008006" key="3">
    <source>
        <dbReference type="Google" id="ProtNLM"/>
    </source>
</evidence>
<dbReference type="AlphaFoldDB" id="A0A521BYJ9"/>
<accession>A0A521BYJ9</accession>
<dbReference type="Proteomes" id="UP000319040">
    <property type="component" value="Unassembled WGS sequence"/>
</dbReference>
<name>A0A521BYJ9_SACCC</name>
<protein>
    <recommendedName>
        <fullName evidence="3">DUF4249 family protein</fullName>
    </recommendedName>
</protein>
<dbReference type="OrthoDB" id="1096184at2"/>
<dbReference type="EMBL" id="FXTB01000002">
    <property type="protein sequence ID" value="SMO52253.1"/>
    <property type="molecule type" value="Genomic_DNA"/>
</dbReference>
<keyword evidence="2" id="KW-1185">Reference proteome</keyword>
<evidence type="ECO:0000313" key="2">
    <source>
        <dbReference type="Proteomes" id="UP000319040"/>
    </source>
</evidence>